<organism evidence="1">
    <name type="scientific">marine metagenome</name>
    <dbReference type="NCBI Taxonomy" id="408172"/>
    <lineage>
        <taxon>unclassified sequences</taxon>
        <taxon>metagenomes</taxon>
        <taxon>ecological metagenomes</taxon>
    </lineage>
</organism>
<accession>A0A381UT19</accession>
<evidence type="ECO:0000313" key="1">
    <source>
        <dbReference type="EMBL" id="SVA31269.1"/>
    </source>
</evidence>
<protein>
    <submittedName>
        <fullName evidence="1">Uncharacterized protein</fullName>
    </submittedName>
</protein>
<reference evidence="1" key="1">
    <citation type="submission" date="2018-05" db="EMBL/GenBank/DDBJ databases">
        <authorList>
            <person name="Lanie J.A."/>
            <person name="Ng W.-L."/>
            <person name="Kazmierczak K.M."/>
            <person name="Andrzejewski T.M."/>
            <person name="Davidsen T.M."/>
            <person name="Wayne K.J."/>
            <person name="Tettelin H."/>
            <person name="Glass J.I."/>
            <person name="Rusch D."/>
            <person name="Podicherti R."/>
            <person name="Tsui H.-C.T."/>
            <person name="Winkler M.E."/>
        </authorList>
    </citation>
    <scope>NUCLEOTIDE SEQUENCE</scope>
</reference>
<gene>
    <name evidence="1" type="ORF">METZ01_LOCUS84123</name>
</gene>
<feature type="non-terminal residue" evidence="1">
    <location>
        <position position="57"/>
    </location>
</feature>
<dbReference type="AlphaFoldDB" id="A0A381UT19"/>
<dbReference type="EMBL" id="UINC01007074">
    <property type="protein sequence ID" value="SVA31269.1"/>
    <property type="molecule type" value="Genomic_DNA"/>
</dbReference>
<proteinExistence type="predicted"/>
<sequence>MQTERPRFLELHQVESDCLIPAPLDTSLVGSNHEFYRRRDVGLEAMPTGSLKIPISQ</sequence>
<name>A0A381UT19_9ZZZZ</name>